<dbReference type="InterPro" id="IPR036179">
    <property type="entry name" value="Ig-like_dom_sf"/>
</dbReference>
<dbReference type="GO" id="GO:0009897">
    <property type="term" value="C:external side of plasma membrane"/>
    <property type="evidence" value="ECO:0007669"/>
    <property type="project" value="TreeGrafter"/>
</dbReference>
<dbReference type="AlphaFoldDB" id="G3NB19"/>
<feature type="transmembrane region" description="Helical" evidence="3">
    <location>
        <begin position="597"/>
        <end position="617"/>
    </location>
</feature>
<evidence type="ECO:0000256" key="4">
    <source>
        <dbReference type="SAM" id="SignalP"/>
    </source>
</evidence>
<dbReference type="InParanoid" id="G3NB19"/>
<evidence type="ECO:0000313" key="7">
    <source>
        <dbReference type="Proteomes" id="UP000007635"/>
    </source>
</evidence>
<evidence type="ECO:0000259" key="5">
    <source>
        <dbReference type="PROSITE" id="PS50835"/>
    </source>
</evidence>
<name>G3NB19_GASAC</name>
<proteinExistence type="inferred from homology"/>
<accession>G3NB19</accession>
<dbReference type="PANTHER" id="PTHR16675">
    <property type="entry name" value="MHC CLASS I-RELATED"/>
    <property type="match status" value="1"/>
</dbReference>
<reference evidence="6 7" key="1">
    <citation type="journal article" date="2021" name="G3 (Bethesda)">
        <title>Improved contiguity of the threespine stickleback genome using long-read sequencing.</title>
        <authorList>
            <person name="Nath S."/>
            <person name="Shaw D.E."/>
            <person name="White M.A."/>
        </authorList>
    </citation>
    <scope>NUCLEOTIDE SEQUENCE [LARGE SCALE GENOMIC DNA]</scope>
    <source>
        <strain evidence="6 7">Lake Benthic</strain>
    </source>
</reference>
<organism evidence="6 7">
    <name type="scientific">Gasterosteus aculeatus aculeatus</name>
    <name type="common">three-spined stickleback</name>
    <dbReference type="NCBI Taxonomy" id="481459"/>
    <lineage>
        <taxon>Eukaryota</taxon>
        <taxon>Metazoa</taxon>
        <taxon>Chordata</taxon>
        <taxon>Craniata</taxon>
        <taxon>Vertebrata</taxon>
        <taxon>Euteleostomi</taxon>
        <taxon>Actinopterygii</taxon>
        <taxon>Neopterygii</taxon>
        <taxon>Teleostei</taxon>
        <taxon>Neoteleostei</taxon>
        <taxon>Acanthomorphata</taxon>
        <taxon>Eupercaria</taxon>
        <taxon>Perciformes</taxon>
        <taxon>Cottioidei</taxon>
        <taxon>Gasterosteales</taxon>
        <taxon>Gasterosteidae</taxon>
        <taxon>Gasterosteus</taxon>
    </lineage>
</organism>
<dbReference type="FunFam" id="2.60.40.10:FF:000943">
    <property type="entry name" value="Classical MHC class I molecule, alpha-chain"/>
    <property type="match status" value="2"/>
</dbReference>
<keyword evidence="4" id="KW-0732">Signal</keyword>
<reference evidence="6" key="2">
    <citation type="submission" date="2025-08" db="UniProtKB">
        <authorList>
            <consortium name="Ensembl"/>
        </authorList>
    </citation>
    <scope>IDENTIFICATION</scope>
</reference>
<dbReference type="CDD" id="cd07698">
    <property type="entry name" value="IgC1_MHC_I_alpha3"/>
    <property type="match status" value="2"/>
</dbReference>
<keyword evidence="3" id="KW-0812">Transmembrane</keyword>
<keyword evidence="3" id="KW-1133">Transmembrane helix</keyword>
<dbReference type="InterPro" id="IPR037055">
    <property type="entry name" value="MHC_I-like_Ag-recog_sf"/>
</dbReference>
<reference evidence="6" key="3">
    <citation type="submission" date="2025-09" db="UniProtKB">
        <authorList>
            <consortium name="Ensembl"/>
        </authorList>
    </citation>
    <scope>IDENTIFICATION</scope>
</reference>
<dbReference type="GeneTree" id="ENSGT01120000271828"/>
<protein>
    <recommendedName>
        <fullName evidence="5">Ig-like domain-containing protein</fullName>
    </recommendedName>
</protein>
<evidence type="ECO:0000313" key="6">
    <source>
        <dbReference type="Ensembl" id="ENSGACP00000002515.2"/>
    </source>
</evidence>
<dbReference type="PROSITE" id="PS50835">
    <property type="entry name" value="IG_LIKE"/>
    <property type="match status" value="2"/>
</dbReference>
<dbReference type="InterPro" id="IPR011161">
    <property type="entry name" value="MHC_I-like_Ag-recog"/>
</dbReference>
<dbReference type="SUPFAM" id="SSF54452">
    <property type="entry name" value="MHC antigen-recognition domain"/>
    <property type="match status" value="2"/>
</dbReference>
<dbReference type="OMA" id="WDGEKER"/>
<feature type="domain" description="Ig-like" evidence="5">
    <location>
        <begin position="208"/>
        <end position="295"/>
    </location>
</feature>
<dbReference type="GO" id="GO:0005615">
    <property type="term" value="C:extracellular space"/>
    <property type="evidence" value="ECO:0007669"/>
    <property type="project" value="TreeGrafter"/>
</dbReference>
<feature type="domain" description="Ig-like" evidence="5">
    <location>
        <begin position="489"/>
        <end position="563"/>
    </location>
</feature>
<dbReference type="SUPFAM" id="SSF48726">
    <property type="entry name" value="Immunoglobulin"/>
    <property type="match status" value="2"/>
</dbReference>
<dbReference type="FunFam" id="3.30.500.10:FF:000001">
    <property type="entry name" value="H-2 class I histocompatibility antigen, alpha chain"/>
    <property type="match status" value="2"/>
</dbReference>
<dbReference type="InterPro" id="IPR001039">
    <property type="entry name" value="MHC_I_a_a1/a2"/>
</dbReference>
<dbReference type="SMART" id="SM00407">
    <property type="entry name" value="IGc1"/>
    <property type="match status" value="2"/>
</dbReference>
<dbReference type="Ensembl" id="ENSGACT00000002523.2">
    <property type="protein sequence ID" value="ENSGACP00000002515.2"/>
    <property type="gene ID" value="ENSGACG00000001973.2"/>
</dbReference>
<dbReference type="InterPro" id="IPR011162">
    <property type="entry name" value="MHC_I/II-like_Ag-recog"/>
</dbReference>
<comment type="similarity">
    <text evidence="2">Belongs to the MHC class I family.</text>
</comment>
<dbReference type="PANTHER" id="PTHR16675:SF237">
    <property type="entry name" value="MHC CLASS I ANTIGEN TRANSCRIPT VARIANT 1-RELATED"/>
    <property type="match status" value="1"/>
</dbReference>
<dbReference type="InterPro" id="IPR007110">
    <property type="entry name" value="Ig-like_dom"/>
</dbReference>
<feature type="chain" id="PRO_5043601595" description="Ig-like domain-containing protein" evidence="4">
    <location>
        <begin position="24"/>
        <end position="634"/>
    </location>
</feature>
<dbReference type="Gene3D" id="3.30.500.10">
    <property type="entry name" value="MHC class I-like antigen recognition-like"/>
    <property type="match status" value="2"/>
</dbReference>
<dbReference type="InterPro" id="IPR050208">
    <property type="entry name" value="MHC_class-I_related"/>
</dbReference>
<dbReference type="PRINTS" id="PR01638">
    <property type="entry name" value="MHCCLASSI"/>
</dbReference>
<keyword evidence="7" id="KW-1185">Reference proteome</keyword>
<keyword evidence="3" id="KW-0472">Membrane</keyword>
<dbReference type="eggNOG" id="ENOG502RQEK">
    <property type="taxonomic scope" value="Eukaryota"/>
</dbReference>
<keyword evidence="1" id="KW-0325">Glycoprotein</keyword>
<dbReference type="Pfam" id="PF00129">
    <property type="entry name" value="MHC_I"/>
    <property type="match status" value="2"/>
</dbReference>
<feature type="signal peptide" evidence="4">
    <location>
        <begin position="1"/>
        <end position="23"/>
    </location>
</feature>
<sequence length="634" mass="73294">MRLVGAEISVLSLLMMSLHGAAALTHSLKYFLTASSGLPNFPEFVIVGLLDEVELFHYDSNTRRAEVRQDWMIRVREDDPRYLKRGTEVLMDAQQVFKVNIEIAKQRFNQTGGVHIFQRMVGCEWDNETNEVKGYDQYGYNGEDFISFDLQTDRWIAQKQQAFITKQKWEQNSALKAHKKNFLTHVCPESLKKYLNYGRSSLMRTERPSVSLLQKTPSSPVSCHATGFYPDRAALFWRKDGEQLHEDVDLGEILPNHDGTFQMRVDLNLSSVPAEDWRRYDCVFQLSGVDEDIVTKLDKTRTNRVTHSLKYFYTGSSGVPNFPEFVVVGLLDEVEIVHYDGNTRRTEPRQDWMSRLREDDPQFWDIQTDIAMDAQQDFKGHTETAKQSFNQTGGVHIFQRMAGCEWDDETNEVKGYDQFGYDGEDFISYDLQTEQWIAAKPQAVLTKQKWDQDRADIAWRKNFLTHFCPEWLKMFLSYGRSSLMRTERPSVSLLQKTPSSPVSCHATGFYPDRANLFWRKDGEQLHEDVDLGEILPNHDGTFQMRVDLNLSSVPAEDWRRYDCVFHLSGVDEDIVTKLDKTRTNTEKPAGSTSTSTFIIIIIIIIIAAVVVLVVIAVRRFKPNALQHLRRFLRN</sequence>
<dbReference type="Proteomes" id="UP000007635">
    <property type="component" value="Chromosome X"/>
</dbReference>
<evidence type="ECO:0000256" key="3">
    <source>
        <dbReference type="SAM" id="Phobius"/>
    </source>
</evidence>
<dbReference type="Gene3D" id="2.60.40.10">
    <property type="entry name" value="Immunoglobulins"/>
    <property type="match status" value="2"/>
</dbReference>
<evidence type="ECO:0000256" key="1">
    <source>
        <dbReference type="ARBA" id="ARBA00023180"/>
    </source>
</evidence>
<dbReference type="Bgee" id="ENSGACG00000001935">
    <property type="expression patterns" value="Expressed in intestinal epithelial cell and 9 other cell types or tissues"/>
</dbReference>
<dbReference type="GO" id="GO:0006955">
    <property type="term" value="P:immune response"/>
    <property type="evidence" value="ECO:0007669"/>
    <property type="project" value="TreeGrafter"/>
</dbReference>
<dbReference type="InterPro" id="IPR013783">
    <property type="entry name" value="Ig-like_fold"/>
</dbReference>
<dbReference type="STRING" id="69293.ENSGACP00000002515"/>
<dbReference type="Pfam" id="PF07654">
    <property type="entry name" value="C1-set"/>
    <property type="match status" value="2"/>
</dbReference>
<dbReference type="InterPro" id="IPR003597">
    <property type="entry name" value="Ig_C1-set"/>
</dbReference>
<evidence type="ECO:0000256" key="2">
    <source>
        <dbReference type="RuleBase" id="RU004439"/>
    </source>
</evidence>